<reference evidence="2" key="1">
    <citation type="journal article" date="2009" name="Rice">
        <title>De Novo Next Generation Sequencing of Plant Genomes.</title>
        <authorList>
            <person name="Rounsley S."/>
            <person name="Marri P.R."/>
            <person name="Yu Y."/>
            <person name="He R."/>
            <person name="Sisneros N."/>
            <person name="Goicoechea J.L."/>
            <person name="Lee S.J."/>
            <person name="Angelova A."/>
            <person name="Kudrna D."/>
            <person name="Luo M."/>
            <person name="Affourtit J."/>
            <person name="Desany B."/>
            <person name="Knight J."/>
            <person name="Niazi F."/>
            <person name="Egholm M."/>
            <person name="Wing R.A."/>
        </authorList>
    </citation>
    <scope>NUCLEOTIDE SEQUENCE [LARGE SCALE GENOMIC DNA]</scope>
    <source>
        <strain evidence="2">cv. IRGC 105608</strain>
    </source>
</reference>
<dbReference type="HOGENOM" id="CLU_2336987_0_0_1"/>
<organism evidence="2">
    <name type="scientific">Oryza barthii</name>
    <dbReference type="NCBI Taxonomy" id="65489"/>
    <lineage>
        <taxon>Eukaryota</taxon>
        <taxon>Viridiplantae</taxon>
        <taxon>Streptophyta</taxon>
        <taxon>Embryophyta</taxon>
        <taxon>Tracheophyta</taxon>
        <taxon>Spermatophyta</taxon>
        <taxon>Magnoliopsida</taxon>
        <taxon>Liliopsida</taxon>
        <taxon>Poales</taxon>
        <taxon>Poaceae</taxon>
        <taxon>BOP clade</taxon>
        <taxon>Oryzoideae</taxon>
        <taxon>Oryzeae</taxon>
        <taxon>Oryzinae</taxon>
        <taxon>Oryza</taxon>
    </lineage>
</organism>
<evidence type="ECO:0000256" key="1">
    <source>
        <dbReference type="SAM" id="MobiDB-lite"/>
    </source>
</evidence>
<proteinExistence type="predicted"/>
<dbReference type="EnsemblPlants" id="OBART07G17360.1">
    <property type="protein sequence ID" value="OBART07G17360.1"/>
    <property type="gene ID" value="OBART07G17360"/>
</dbReference>
<keyword evidence="3" id="KW-1185">Reference proteome</keyword>
<evidence type="ECO:0000313" key="3">
    <source>
        <dbReference type="Proteomes" id="UP000026960"/>
    </source>
</evidence>
<feature type="region of interest" description="Disordered" evidence="1">
    <location>
        <begin position="27"/>
        <end position="98"/>
    </location>
</feature>
<sequence length="98" mass="10671">MPALPLPISPATATTHARIRLCLRRTRPPHQSKTLVEMDGDGDGTRDFMSQADSLSPAGRIDMAPLDVNSDDDGWPGMESYEGLLRSGTNTRSSKRDC</sequence>
<evidence type="ECO:0000313" key="2">
    <source>
        <dbReference type="EnsemblPlants" id="OBART07G17360.1"/>
    </source>
</evidence>
<name>A0A0D3GRZ8_9ORYZ</name>
<dbReference type="AlphaFoldDB" id="A0A0D3GRZ8"/>
<dbReference type="Proteomes" id="UP000026960">
    <property type="component" value="Chromosome 7"/>
</dbReference>
<dbReference type="PaxDb" id="65489-OBART07G17360.1"/>
<dbReference type="Gramene" id="OBART07G17360.1">
    <property type="protein sequence ID" value="OBART07G17360.1"/>
    <property type="gene ID" value="OBART07G17360"/>
</dbReference>
<accession>A0A0D3GRZ8</accession>
<reference evidence="2" key="2">
    <citation type="submission" date="2015-03" db="UniProtKB">
        <authorList>
            <consortium name="EnsemblPlants"/>
        </authorList>
    </citation>
    <scope>IDENTIFICATION</scope>
</reference>
<protein>
    <submittedName>
        <fullName evidence="2">Uncharacterized protein</fullName>
    </submittedName>
</protein>